<evidence type="ECO:0000313" key="2">
    <source>
        <dbReference type="Proteomes" id="UP000002975"/>
    </source>
</evidence>
<reference evidence="1 2" key="1">
    <citation type="submission" date="2009-02" db="EMBL/GenBank/DDBJ databases">
        <title>The Genome Sequence of Fusobacterium sp. 3_1_5R.</title>
        <authorList>
            <consortium name="The Broad Institute Genome Sequencing Platform"/>
            <person name="Ward D."/>
            <person name="Young S.K."/>
            <person name="Kodira C.D."/>
            <person name="Zeng Q."/>
            <person name="Koehrsen M."/>
            <person name="Alvarado L."/>
            <person name="Berlin A."/>
            <person name="Borenstein D."/>
            <person name="Chen Z."/>
            <person name="Engels R."/>
            <person name="Freedman E."/>
            <person name="Gellesch M."/>
            <person name="Goldberg J."/>
            <person name="Griggs A."/>
            <person name="Gujja S."/>
            <person name="Heiman D."/>
            <person name="Hepburn T."/>
            <person name="Howarth C."/>
            <person name="Jen D."/>
            <person name="Larson L."/>
            <person name="Lewis B."/>
            <person name="Mehta T."/>
            <person name="Park D."/>
            <person name="Pearson M."/>
            <person name="Roberts A."/>
            <person name="Saif S."/>
            <person name="Shea T."/>
            <person name="Shenoy N."/>
            <person name="Sisk P."/>
            <person name="Stolte C."/>
            <person name="Sykes S."/>
            <person name="Walk T."/>
            <person name="White J."/>
            <person name="Yandava C."/>
            <person name="Allen-Vercoe E."/>
            <person name="Strauss J."/>
            <person name="Ambrose C."/>
            <person name="Lander E."/>
            <person name="Nusbaum C."/>
            <person name="Galagan J."/>
            <person name="Birren B."/>
        </authorList>
    </citation>
    <scope>NUCLEOTIDE SEQUENCE [LARGE SCALE GENOMIC DNA]</scope>
    <source>
        <strain evidence="1 2">3_1_5R</strain>
    </source>
</reference>
<evidence type="ECO:0008006" key="3">
    <source>
        <dbReference type="Google" id="ProtNLM"/>
    </source>
</evidence>
<name>E5BGH7_9FUSO</name>
<dbReference type="GO" id="GO:0006974">
    <property type="term" value="P:DNA damage response"/>
    <property type="evidence" value="ECO:0007669"/>
    <property type="project" value="TreeGrafter"/>
</dbReference>
<proteinExistence type="predicted"/>
<dbReference type="InterPro" id="IPR007488">
    <property type="entry name" value="DUF535"/>
</dbReference>
<accession>E5BGH7</accession>
<sequence length="302" mass="35916">MKKEILFYWNVMQHGRAKGKVSTFDQKIKYIARNILYYPWAKQIVSFLQSHPYLSHEIYRYPVLCSKIHRPYMTCDFSIQKKVDSILASYQYIDNFFQEDSLTKLYRNGRIKILQIKGKDDITIDAYLKLYSQYEKEGEFNLVLYWGEILLATLTFSIVDGRLFIGGLQGLGREYTDPEILKKVTKSFYGMFPKRLVLEIFYSLFSEKKIAVGNRSHIYLAARYKHQEKRKIHADYDEFWQSLGANPFGEDLWALPEKLVRKEIEEIPSKKRSQYRSRYAILDEIQQLVLEFLKQESKKIVI</sequence>
<dbReference type="BioCyc" id="FSP469605-HMP:GTSP-1103-MONOMER"/>
<gene>
    <name evidence="1" type="ORF">FSBG_01097</name>
</gene>
<keyword evidence="2" id="KW-1185">Reference proteome</keyword>
<dbReference type="AlphaFoldDB" id="E5BGH7"/>
<dbReference type="PANTHER" id="PTHR38785">
    <property type="entry name" value="HOMOLOG OF VIRK"/>
    <property type="match status" value="1"/>
</dbReference>
<dbReference type="OrthoDB" id="6835762at2"/>
<dbReference type="Pfam" id="PF04393">
    <property type="entry name" value="DUF535"/>
    <property type="match status" value="1"/>
</dbReference>
<dbReference type="Proteomes" id="UP000002975">
    <property type="component" value="Unassembled WGS sequence"/>
</dbReference>
<dbReference type="EMBL" id="GG657972">
    <property type="protein sequence ID" value="EFS21600.1"/>
    <property type="molecule type" value="Genomic_DNA"/>
</dbReference>
<evidence type="ECO:0000313" key="1">
    <source>
        <dbReference type="EMBL" id="EFS21600.1"/>
    </source>
</evidence>
<protein>
    <recommendedName>
        <fullName evidence="3">DUF535 domain-containing protein</fullName>
    </recommendedName>
</protein>
<dbReference type="PANTHER" id="PTHR38785:SF1">
    <property type="entry name" value="HOMOLOG OF VIRK"/>
    <property type="match status" value="1"/>
</dbReference>
<dbReference type="HOGENOM" id="CLU_065818_1_0_0"/>
<dbReference type="RefSeq" id="WP_008801669.1">
    <property type="nucleotide sequence ID" value="NZ_GG657972.1"/>
</dbReference>
<organism evidence="1 2">
    <name type="scientific">Fusobacterium gonidiaformans 3-1-5R</name>
    <dbReference type="NCBI Taxonomy" id="469605"/>
    <lineage>
        <taxon>Bacteria</taxon>
        <taxon>Fusobacteriati</taxon>
        <taxon>Fusobacteriota</taxon>
        <taxon>Fusobacteriia</taxon>
        <taxon>Fusobacteriales</taxon>
        <taxon>Fusobacteriaceae</taxon>
        <taxon>Fusobacterium</taxon>
    </lineage>
</organism>